<accession>A0A0B0MJM3</accession>
<evidence type="ECO:0000313" key="3">
    <source>
        <dbReference type="Proteomes" id="UP000032142"/>
    </source>
</evidence>
<name>A0A0B0MJM3_GOSAR</name>
<keyword evidence="3" id="KW-1185">Reference proteome</keyword>
<dbReference type="AlphaFoldDB" id="A0A0B0MJM3"/>
<proteinExistence type="predicted"/>
<protein>
    <submittedName>
        <fullName evidence="2">Uncharacterized protein</fullName>
    </submittedName>
</protein>
<dbReference type="EMBL" id="JRRC01065182">
    <property type="protein sequence ID" value="KHF99120.1"/>
    <property type="molecule type" value="Genomic_DNA"/>
</dbReference>
<organism evidence="2 3">
    <name type="scientific">Gossypium arboreum</name>
    <name type="common">Tree cotton</name>
    <name type="synonym">Gossypium nanking</name>
    <dbReference type="NCBI Taxonomy" id="29729"/>
    <lineage>
        <taxon>Eukaryota</taxon>
        <taxon>Viridiplantae</taxon>
        <taxon>Streptophyta</taxon>
        <taxon>Embryophyta</taxon>
        <taxon>Tracheophyta</taxon>
        <taxon>Spermatophyta</taxon>
        <taxon>Magnoliopsida</taxon>
        <taxon>eudicotyledons</taxon>
        <taxon>Gunneridae</taxon>
        <taxon>Pentapetalae</taxon>
        <taxon>rosids</taxon>
        <taxon>malvids</taxon>
        <taxon>Malvales</taxon>
        <taxon>Malvaceae</taxon>
        <taxon>Malvoideae</taxon>
        <taxon>Gossypium</taxon>
    </lineage>
</organism>
<comment type="caution">
    <text evidence="2">The sequence shown here is derived from an EMBL/GenBank/DDBJ whole genome shotgun (WGS) entry which is preliminary data.</text>
</comment>
<gene>
    <name evidence="2" type="ORF">F383_38208</name>
</gene>
<sequence>MDPRGKSTRHGLPQTGMSHGRVPLAGSKHDLQACHTGVFLLSPSLVQFGKGHF</sequence>
<feature type="region of interest" description="Disordered" evidence="1">
    <location>
        <begin position="1"/>
        <end position="24"/>
    </location>
</feature>
<dbReference type="Proteomes" id="UP000032142">
    <property type="component" value="Unassembled WGS sequence"/>
</dbReference>
<evidence type="ECO:0000256" key="1">
    <source>
        <dbReference type="SAM" id="MobiDB-lite"/>
    </source>
</evidence>
<reference evidence="3" key="1">
    <citation type="submission" date="2014-09" db="EMBL/GenBank/DDBJ databases">
        <authorList>
            <person name="Mudge J."/>
            <person name="Ramaraj T."/>
            <person name="Lindquist I.E."/>
            <person name="Bharti A.K."/>
            <person name="Sundararajan A."/>
            <person name="Cameron C.T."/>
            <person name="Woodward J.E."/>
            <person name="May G.D."/>
            <person name="Brubaker C."/>
            <person name="Broadhvest J."/>
            <person name="Wilkins T.A."/>
        </authorList>
    </citation>
    <scope>NUCLEOTIDE SEQUENCE</scope>
    <source>
        <strain evidence="3">cv. AKA8401</strain>
    </source>
</reference>
<evidence type="ECO:0000313" key="2">
    <source>
        <dbReference type="EMBL" id="KHF99120.1"/>
    </source>
</evidence>